<comment type="catalytic activity">
    <reaction evidence="19">
        <text>L-seryl-[protein] + ATP = O-phospho-L-seryl-[protein] + ADP + H(+)</text>
        <dbReference type="Rhea" id="RHEA:17989"/>
        <dbReference type="Rhea" id="RHEA-COMP:9863"/>
        <dbReference type="Rhea" id="RHEA-COMP:11604"/>
        <dbReference type="ChEBI" id="CHEBI:15378"/>
        <dbReference type="ChEBI" id="CHEBI:29999"/>
        <dbReference type="ChEBI" id="CHEBI:30616"/>
        <dbReference type="ChEBI" id="CHEBI:83421"/>
        <dbReference type="ChEBI" id="CHEBI:456216"/>
        <dbReference type="EC" id="2.7.11.1"/>
    </reaction>
</comment>
<evidence type="ECO:0000256" key="11">
    <source>
        <dbReference type="ARBA" id="ARBA00022777"/>
    </source>
</evidence>
<dbReference type="InterPro" id="IPR001611">
    <property type="entry name" value="Leu-rich_rpt"/>
</dbReference>
<dbReference type="FunFam" id="3.30.200.20:FF:000059">
    <property type="entry name" value="S-receptor-like serine/threonine-protein kinase"/>
    <property type="match status" value="1"/>
</dbReference>
<dbReference type="FunFam" id="3.80.10.10:FF:000041">
    <property type="entry name" value="LRR receptor-like serine/threonine-protein kinase ERECTA"/>
    <property type="match status" value="1"/>
</dbReference>
<dbReference type="InterPro" id="IPR032675">
    <property type="entry name" value="LRR_dom_sf"/>
</dbReference>
<dbReference type="PRINTS" id="PR00019">
    <property type="entry name" value="LEURICHRPT"/>
</dbReference>
<dbReference type="InterPro" id="IPR024788">
    <property type="entry name" value="Malectin-like_Carb-bd_dom"/>
</dbReference>
<evidence type="ECO:0000256" key="15">
    <source>
        <dbReference type="ARBA" id="ARBA00023157"/>
    </source>
</evidence>
<evidence type="ECO:0000256" key="5">
    <source>
        <dbReference type="ARBA" id="ARBA00022614"/>
    </source>
</evidence>
<evidence type="ECO:0000256" key="19">
    <source>
        <dbReference type="ARBA" id="ARBA00048679"/>
    </source>
</evidence>
<dbReference type="PANTHER" id="PTHR45631">
    <property type="entry name" value="OS07G0107800 PROTEIN-RELATED"/>
    <property type="match status" value="1"/>
</dbReference>
<dbReference type="PROSITE" id="PS00108">
    <property type="entry name" value="PROTEIN_KINASE_ST"/>
    <property type="match status" value="1"/>
</dbReference>
<dbReference type="CDD" id="cd14066">
    <property type="entry name" value="STKc_IRAK"/>
    <property type="match status" value="1"/>
</dbReference>
<dbReference type="Pfam" id="PF07714">
    <property type="entry name" value="PK_Tyr_Ser-Thr"/>
    <property type="match status" value="1"/>
</dbReference>
<organism evidence="24 25">
    <name type="scientific">Adiantum capillus-veneris</name>
    <name type="common">Maidenhair fern</name>
    <dbReference type="NCBI Taxonomy" id="13818"/>
    <lineage>
        <taxon>Eukaryota</taxon>
        <taxon>Viridiplantae</taxon>
        <taxon>Streptophyta</taxon>
        <taxon>Embryophyta</taxon>
        <taxon>Tracheophyta</taxon>
        <taxon>Polypodiopsida</taxon>
        <taxon>Polypodiidae</taxon>
        <taxon>Polypodiales</taxon>
        <taxon>Pteridineae</taxon>
        <taxon>Pteridaceae</taxon>
        <taxon>Vittarioideae</taxon>
        <taxon>Adiantum</taxon>
    </lineage>
</organism>
<keyword evidence="3" id="KW-0723">Serine/threonine-protein kinase</keyword>
<feature type="chain" id="PRO_5038517011" description="non-specific serine/threonine protein kinase" evidence="22">
    <location>
        <begin position="27"/>
        <end position="954"/>
    </location>
</feature>
<dbReference type="OrthoDB" id="1111193at2759"/>
<evidence type="ECO:0000256" key="18">
    <source>
        <dbReference type="ARBA" id="ARBA00047899"/>
    </source>
</evidence>
<feature type="compositionally biased region" description="Pro residues" evidence="20">
    <location>
        <begin position="541"/>
        <end position="555"/>
    </location>
</feature>
<dbReference type="EC" id="2.7.11.1" evidence="2"/>
<dbReference type="Proteomes" id="UP000886520">
    <property type="component" value="Chromosome 22"/>
</dbReference>
<dbReference type="InterPro" id="IPR008271">
    <property type="entry name" value="Ser/Thr_kinase_AS"/>
</dbReference>
<dbReference type="SMART" id="SM00369">
    <property type="entry name" value="LRR_TYP"/>
    <property type="match status" value="2"/>
</dbReference>
<dbReference type="InterPro" id="IPR000719">
    <property type="entry name" value="Prot_kinase_dom"/>
</dbReference>
<dbReference type="InterPro" id="IPR011009">
    <property type="entry name" value="Kinase-like_dom_sf"/>
</dbReference>
<comment type="subcellular location">
    <subcellularLocation>
        <location evidence="1">Membrane</location>
        <topology evidence="1">Single-pass type I membrane protein</topology>
    </subcellularLocation>
</comment>
<evidence type="ECO:0000256" key="16">
    <source>
        <dbReference type="ARBA" id="ARBA00023170"/>
    </source>
</evidence>
<evidence type="ECO:0000256" key="21">
    <source>
        <dbReference type="SAM" id="Phobius"/>
    </source>
</evidence>
<evidence type="ECO:0000256" key="20">
    <source>
        <dbReference type="SAM" id="MobiDB-lite"/>
    </source>
</evidence>
<dbReference type="PROSITE" id="PS50011">
    <property type="entry name" value="PROTEIN_KINASE_DOM"/>
    <property type="match status" value="1"/>
</dbReference>
<evidence type="ECO:0000313" key="24">
    <source>
        <dbReference type="EMBL" id="KAI5061807.1"/>
    </source>
</evidence>
<dbReference type="Gene3D" id="3.80.10.10">
    <property type="entry name" value="Ribonuclease Inhibitor"/>
    <property type="match status" value="1"/>
</dbReference>
<feature type="transmembrane region" description="Helical" evidence="21">
    <location>
        <begin position="563"/>
        <end position="587"/>
    </location>
</feature>
<feature type="region of interest" description="Disordered" evidence="20">
    <location>
        <begin position="539"/>
        <end position="560"/>
    </location>
</feature>
<reference evidence="24" key="1">
    <citation type="submission" date="2021-01" db="EMBL/GenBank/DDBJ databases">
        <title>Adiantum capillus-veneris genome.</title>
        <authorList>
            <person name="Fang Y."/>
            <person name="Liao Q."/>
        </authorList>
    </citation>
    <scope>NUCLEOTIDE SEQUENCE</scope>
    <source>
        <strain evidence="24">H3</strain>
        <tissue evidence="24">Leaf</tissue>
    </source>
</reference>
<name>A0A9D4Z5Z5_ADICA</name>
<evidence type="ECO:0000256" key="9">
    <source>
        <dbReference type="ARBA" id="ARBA00022737"/>
    </source>
</evidence>
<evidence type="ECO:0000259" key="23">
    <source>
        <dbReference type="PROSITE" id="PS50011"/>
    </source>
</evidence>
<dbReference type="PROSITE" id="PS51450">
    <property type="entry name" value="LRR"/>
    <property type="match status" value="2"/>
</dbReference>
<keyword evidence="4" id="KW-0245">EGF-like domain</keyword>
<dbReference type="SMART" id="SM00220">
    <property type="entry name" value="S_TKc"/>
    <property type="match status" value="1"/>
</dbReference>
<evidence type="ECO:0000256" key="4">
    <source>
        <dbReference type="ARBA" id="ARBA00022536"/>
    </source>
</evidence>
<keyword evidence="16" id="KW-0675">Receptor</keyword>
<keyword evidence="5" id="KW-0433">Leucine-rich repeat</keyword>
<accession>A0A9D4Z5Z5</accession>
<dbReference type="Gene3D" id="1.10.510.10">
    <property type="entry name" value="Transferase(Phosphotransferase) domain 1"/>
    <property type="match status" value="1"/>
</dbReference>
<dbReference type="Gene3D" id="3.30.200.20">
    <property type="entry name" value="Phosphorylase Kinase, domain 1"/>
    <property type="match status" value="1"/>
</dbReference>
<evidence type="ECO:0000256" key="8">
    <source>
        <dbReference type="ARBA" id="ARBA00022729"/>
    </source>
</evidence>
<keyword evidence="10" id="KW-0547">Nucleotide-binding</keyword>
<evidence type="ECO:0000256" key="14">
    <source>
        <dbReference type="ARBA" id="ARBA00023136"/>
    </source>
</evidence>
<evidence type="ECO:0000256" key="1">
    <source>
        <dbReference type="ARBA" id="ARBA00004479"/>
    </source>
</evidence>
<keyword evidence="7 21" id="KW-0812">Transmembrane</keyword>
<keyword evidence="14 21" id="KW-0472">Membrane</keyword>
<keyword evidence="8 22" id="KW-0732">Signal</keyword>
<dbReference type="InterPro" id="IPR003591">
    <property type="entry name" value="Leu-rich_rpt_typical-subtyp"/>
</dbReference>
<protein>
    <recommendedName>
        <fullName evidence="2">non-specific serine/threonine protein kinase</fullName>
        <ecNumber evidence="2">2.7.11.1</ecNumber>
    </recommendedName>
</protein>
<evidence type="ECO:0000256" key="2">
    <source>
        <dbReference type="ARBA" id="ARBA00012513"/>
    </source>
</evidence>
<keyword evidence="25" id="KW-1185">Reference proteome</keyword>
<dbReference type="SUPFAM" id="SSF52058">
    <property type="entry name" value="L domain-like"/>
    <property type="match status" value="1"/>
</dbReference>
<keyword evidence="6" id="KW-0808">Transferase</keyword>
<evidence type="ECO:0000313" key="25">
    <source>
        <dbReference type="Proteomes" id="UP000886520"/>
    </source>
</evidence>
<evidence type="ECO:0000256" key="6">
    <source>
        <dbReference type="ARBA" id="ARBA00022679"/>
    </source>
</evidence>
<evidence type="ECO:0000256" key="10">
    <source>
        <dbReference type="ARBA" id="ARBA00022741"/>
    </source>
</evidence>
<keyword evidence="9" id="KW-0677">Repeat</keyword>
<evidence type="ECO:0000256" key="12">
    <source>
        <dbReference type="ARBA" id="ARBA00022840"/>
    </source>
</evidence>
<evidence type="ECO:0000256" key="13">
    <source>
        <dbReference type="ARBA" id="ARBA00022989"/>
    </source>
</evidence>
<proteinExistence type="predicted"/>
<evidence type="ECO:0000256" key="3">
    <source>
        <dbReference type="ARBA" id="ARBA00022527"/>
    </source>
</evidence>
<dbReference type="Gene3D" id="2.60.120.430">
    <property type="entry name" value="Galactose-binding lectin"/>
    <property type="match status" value="1"/>
</dbReference>
<sequence>MDSSPCRPLFTFIALQAMLLWSLARSQQPGFLSIDCGSDSASIYTDGNGIEWVSDSNLMNEGTPRQVTGGSDPLLANMRLFDGNQSKYCYSLTNSLVEAGAFFLVRVGIWGGVTPPYTPKDSDGIFRFKMIVDATVWRDVNVTYGSTDWWTFDMYTRAQRNSIDFCLARITSDGDAPFLSTLELRPLPSTLTATIGMDATSNSMANCLGHYDYGVPADSDVSFTRYNLDALDRIWISIKASLIDEVNTTTLEIVDRRLDELPSRILQTTFMGRPNIELLSSNLEPNSMHLVVFYFAEIDPAITTSGERTFNIYANGELKNTDGEIDVFASVGANTAYDYFALFYPNTTGHMTFNFTPSATSLYPPFLAAVELFEFKKMTNFTSTAITVSAIEDIKANLNLTSSTGDPCLPIGYGYPWLNCSGDSGITALMLSKYGTGGEIPTAIKSLPTLTEIYLDGNNLQGEIPDLSSLLILETLDLSNNRLTGVIPDSLASLKNLKVLYLQNNNLSGEIPAALLQRQQASLLTFEYSGNLLCESNCVPSPSPPGPNGSPPSPPSKKSSTGAIVGGAVAGILVVAIAICIVVYCCFFKKKPPVQKDPKVVVPGASPEGVEIIQIYGNPVPNKAMPKLTVQEFSFEEIKIATNNFRTKLGQGGFGPVYKGCLQNGRFVAIKVASNAASQGTKEFVNEVDLLSRIHHKNLVGLLGFCNEQKLVLVYEFMSNGSLFDCLHGPYATASPLPWRTRLRIMVDAAQGFDYLHNGCNPRIIHRDIKSSNILLNDKMEAKISDFGISRDYIRSETGALPTTLMGSMGYMDPEYMSNMKLTEKVDVYSFGVLLFEVVSGQTAIFKDNSHQPTNIVEWARASIDRGVIDDIVDMSLRGQFDVQSVWKVAEVALACVEIPSSKRPKMSEVYNELREADRMEVESEERQAINQPSVEFTGNSNYSTLSYTYVSAR</sequence>
<dbReference type="FunFam" id="1.10.510.10:FF:000146">
    <property type="entry name" value="LRR receptor-like serine/threonine-protein kinase IOS1"/>
    <property type="match status" value="1"/>
</dbReference>
<feature type="signal peptide" evidence="22">
    <location>
        <begin position="1"/>
        <end position="26"/>
    </location>
</feature>
<keyword evidence="15" id="KW-1015">Disulfide bond</keyword>
<dbReference type="EMBL" id="JABFUD020000022">
    <property type="protein sequence ID" value="KAI5061807.1"/>
    <property type="molecule type" value="Genomic_DNA"/>
</dbReference>
<comment type="catalytic activity">
    <reaction evidence="18">
        <text>L-threonyl-[protein] + ATP = O-phospho-L-threonyl-[protein] + ADP + H(+)</text>
        <dbReference type="Rhea" id="RHEA:46608"/>
        <dbReference type="Rhea" id="RHEA-COMP:11060"/>
        <dbReference type="Rhea" id="RHEA-COMP:11605"/>
        <dbReference type="ChEBI" id="CHEBI:15378"/>
        <dbReference type="ChEBI" id="CHEBI:30013"/>
        <dbReference type="ChEBI" id="CHEBI:30616"/>
        <dbReference type="ChEBI" id="CHEBI:61977"/>
        <dbReference type="ChEBI" id="CHEBI:456216"/>
        <dbReference type="EC" id="2.7.11.1"/>
    </reaction>
</comment>
<keyword evidence="17" id="KW-0325">Glycoprotein</keyword>
<feature type="domain" description="Protein kinase" evidence="23">
    <location>
        <begin position="643"/>
        <end position="920"/>
    </location>
</feature>
<dbReference type="Pfam" id="PF13855">
    <property type="entry name" value="LRR_8"/>
    <property type="match status" value="1"/>
</dbReference>
<evidence type="ECO:0000256" key="22">
    <source>
        <dbReference type="SAM" id="SignalP"/>
    </source>
</evidence>
<dbReference type="InterPro" id="IPR001245">
    <property type="entry name" value="Ser-Thr/Tyr_kinase_cat_dom"/>
</dbReference>
<evidence type="ECO:0000256" key="7">
    <source>
        <dbReference type="ARBA" id="ARBA00022692"/>
    </source>
</evidence>
<dbReference type="SUPFAM" id="SSF56112">
    <property type="entry name" value="Protein kinase-like (PK-like)"/>
    <property type="match status" value="1"/>
</dbReference>
<evidence type="ECO:0000256" key="17">
    <source>
        <dbReference type="ARBA" id="ARBA00023180"/>
    </source>
</evidence>
<gene>
    <name evidence="24" type="ORF">GOP47_0022346</name>
</gene>
<dbReference type="Pfam" id="PF12819">
    <property type="entry name" value="Malectin_like"/>
    <property type="match status" value="1"/>
</dbReference>
<dbReference type="GO" id="GO:0016020">
    <property type="term" value="C:membrane"/>
    <property type="evidence" value="ECO:0007669"/>
    <property type="project" value="UniProtKB-SubCell"/>
</dbReference>
<keyword evidence="11" id="KW-0418">Kinase</keyword>
<keyword evidence="13 21" id="KW-1133">Transmembrane helix</keyword>
<dbReference type="GO" id="GO:0005524">
    <property type="term" value="F:ATP binding"/>
    <property type="evidence" value="ECO:0007669"/>
    <property type="project" value="UniProtKB-KW"/>
</dbReference>
<keyword evidence="12" id="KW-0067">ATP-binding</keyword>
<dbReference type="GO" id="GO:0004674">
    <property type="term" value="F:protein serine/threonine kinase activity"/>
    <property type="evidence" value="ECO:0007669"/>
    <property type="project" value="UniProtKB-KW"/>
</dbReference>
<dbReference type="AlphaFoldDB" id="A0A9D4Z5Z5"/>
<comment type="caution">
    <text evidence="24">The sequence shown here is derived from an EMBL/GenBank/DDBJ whole genome shotgun (WGS) entry which is preliminary data.</text>
</comment>